<organism evidence="2">
    <name type="scientific">Leptolyngbya sp. NK1-12</name>
    <dbReference type="NCBI Taxonomy" id="2547451"/>
    <lineage>
        <taxon>Bacteria</taxon>
        <taxon>Bacillati</taxon>
        <taxon>Cyanobacteriota</taxon>
        <taxon>Cyanophyceae</taxon>
        <taxon>Leptolyngbyales</taxon>
        <taxon>Leptolyngbyaceae</taxon>
        <taxon>Leptolyngbya group</taxon>
        <taxon>Leptolyngbya</taxon>
    </lineage>
</organism>
<gene>
    <name evidence="2" type="ORF">HJG54_07510</name>
</gene>
<sequence>MIQTLNGNGHIRNPRAYALKILEHDKQHWEDAFSQWQQRAAQTPIPPPSPDQNFDERKSLIGLLQLKQQQGQPISLALKKRAAQLGINLEDPHP</sequence>
<name>A0AA96WAC3_9CYAN</name>
<dbReference type="EMBL" id="CP053586">
    <property type="protein sequence ID" value="WNZ22717.1"/>
    <property type="molecule type" value="Genomic_DNA"/>
</dbReference>
<evidence type="ECO:0000313" key="2">
    <source>
        <dbReference type="EMBL" id="WNZ22717.1"/>
    </source>
</evidence>
<feature type="region of interest" description="Disordered" evidence="1">
    <location>
        <begin position="36"/>
        <end position="55"/>
    </location>
</feature>
<accession>A0AA96WAC3</accession>
<protein>
    <submittedName>
        <fullName evidence="2">Uncharacterized protein</fullName>
    </submittedName>
</protein>
<dbReference type="RefSeq" id="WP_316434241.1">
    <property type="nucleotide sequence ID" value="NZ_CP053586.1"/>
</dbReference>
<dbReference type="AlphaFoldDB" id="A0AA96WAC3"/>
<evidence type="ECO:0000256" key="1">
    <source>
        <dbReference type="SAM" id="MobiDB-lite"/>
    </source>
</evidence>
<proteinExistence type="predicted"/>
<reference evidence="2" key="1">
    <citation type="submission" date="2020-05" db="EMBL/GenBank/DDBJ databases">
        <authorList>
            <person name="Zhu T."/>
            <person name="Keshari N."/>
            <person name="Lu X."/>
        </authorList>
    </citation>
    <scope>NUCLEOTIDE SEQUENCE</scope>
    <source>
        <strain evidence="2">NK1-12</strain>
    </source>
</reference>